<keyword evidence="10" id="KW-1185">Reference proteome</keyword>
<feature type="transmembrane region" description="Helical" evidence="8">
    <location>
        <begin position="21"/>
        <end position="39"/>
    </location>
</feature>
<evidence type="ECO:0000313" key="9">
    <source>
        <dbReference type="EMBL" id="MEN7537003.1"/>
    </source>
</evidence>
<comment type="subcellular location">
    <subcellularLocation>
        <location evidence="1">Cell membrane</location>
        <topology evidence="1">Multi-pass membrane protein</topology>
    </subcellularLocation>
</comment>
<dbReference type="RefSeq" id="WP_346784453.1">
    <property type="nucleotide sequence ID" value="NZ_JBDLBR010000002.1"/>
</dbReference>
<evidence type="ECO:0000256" key="6">
    <source>
        <dbReference type="ARBA" id="ARBA00022989"/>
    </source>
</evidence>
<keyword evidence="6 8" id="KW-1133">Transmembrane helix</keyword>
<feature type="transmembrane region" description="Helical" evidence="8">
    <location>
        <begin position="218"/>
        <end position="246"/>
    </location>
</feature>
<sequence>MTKATANDAHDFALMSYLRHNWPGLLALLAVVVATRAIWFGDPVADYDEQLYSFIGWRLTHGELPYVDWWDRKPFGLFAIFGLAHALFGPGPIAFQLVGALAAFAAGWLTYANARLIGGRLAATFAGAVTVMLLAAYGSHSGQSEVFFTPLLLAMVRLLAERDHHAFTRRAAFAMLIGGLALQVKYTVLPHCLVFGLYALWVEFRRGADVRLIVKRALLFVSLGLLPTILVALIYLAAGGFDAFYFANFVSFFDRIPAQQGRWQSGYSILAGPVTILALSGIYAALRMTPPRDWAVWRLFVLFALGSVGSVFLPGTVYGYYFAGFAASAALLAVPLFDSRAALRITFSLLLLGALAFLLNLPGRFERSQHERGEVQRFAAAIAPHVGTQTNCLWLYDGPTSLYRMTGSCVPSRFVYPDHLNNALETEALGVDQTGEVARILARRPGVIVTANRPVTPQNPQAKALVEAALAAHYRAIATADVQKRKLTAWARKSSE</sequence>
<feature type="transmembrane region" description="Helical" evidence="8">
    <location>
        <begin position="76"/>
        <end position="109"/>
    </location>
</feature>
<evidence type="ECO:0000256" key="7">
    <source>
        <dbReference type="ARBA" id="ARBA00023136"/>
    </source>
</evidence>
<dbReference type="InterPro" id="IPR050297">
    <property type="entry name" value="LipidA_mod_glycosyltrf_83"/>
</dbReference>
<evidence type="ECO:0000256" key="1">
    <source>
        <dbReference type="ARBA" id="ARBA00004651"/>
    </source>
</evidence>
<keyword evidence="4" id="KW-0808">Transferase</keyword>
<gene>
    <name evidence="9" type="ORF">ABDJ38_07435</name>
</gene>
<keyword evidence="2" id="KW-1003">Cell membrane</keyword>
<keyword evidence="5 8" id="KW-0812">Transmembrane</keyword>
<proteinExistence type="predicted"/>
<evidence type="ECO:0008006" key="11">
    <source>
        <dbReference type="Google" id="ProtNLM"/>
    </source>
</evidence>
<evidence type="ECO:0000256" key="3">
    <source>
        <dbReference type="ARBA" id="ARBA00022676"/>
    </source>
</evidence>
<dbReference type="PANTHER" id="PTHR33908">
    <property type="entry name" value="MANNOSYLTRANSFERASE YKCB-RELATED"/>
    <property type="match status" value="1"/>
</dbReference>
<keyword evidence="3" id="KW-0328">Glycosyltransferase</keyword>
<dbReference type="PANTHER" id="PTHR33908:SF11">
    <property type="entry name" value="MEMBRANE PROTEIN"/>
    <property type="match status" value="1"/>
</dbReference>
<evidence type="ECO:0000256" key="5">
    <source>
        <dbReference type="ARBA" id="ARBA00022692"/>
    </source>
</evidence>
<feature type="transmembrane region" description="Helical" evidence="8">
    <location>
        <begin position="294"/>
        <end position="313"/>
    </location>
</feature>
<protein>
    <recommendedName>
        <fullName evidence="11">Glycosyltransferase RgtA/B/C/D-like domain-containing protein</fullName>
    </recommendedName>
</protein>
<feature type="transmembrane region" description="Helical" evidence="8">
    <location>
        <begin position="343"/>
        <end position="362"/>
    </location>
</feature>
<reference evidence="9 10" key="1">
    <citation type="submission" date="2024-05" db="EMBL/GenBank/DDBJ databases">
        <authorList>
            <person name="Park S."/>
        </authorList>
    </citation>
    <scope>NUCLEOTIDE SEQUENCE [LARGE SCALE GENOMIC DNA]</scope>
    <source>
        <strain evidence="9 10">DGU5</strain>
    </source>
</reference>
<accession>A0ABV0CVW6</accession>
<evidence type="ECO:0000256" key="2">
    <source>
        <dbReference type="ARBA" id="ARBA00022475"/>
    </source>
</evidence>
<feature type="transmembrane region" description="Helical" evidence="8">
    <location>
        <begin position="172"/>
        <end position="198"/>
    </location>
</feature>
<organism evidence="9 10">
    <name type="scientific">Aurantiacibacter flavus</name>
    <dbReference type="NCBI Taxonomy" id="3145232"/>
    <lineage>
        <taxon>Bacteria</taxon>
        <taxon>Pseudomonadati</taxon>
        <taxon>Pseudomonadota</taxon>
        <taxon>Alphaproteobacteria</taxon>
        <taxon>Sphingomonadales</taxon>
        <taxon>Erythrobacteraceae</taxon>
        <taxon>Aurantiacibacter</taxon>
    </lineage>
</organism>
<feature type="transmembrane region" description="Helical" evidence="8">
    <location>
        <begin position="267"/>
        <end position="288"/>
    </location>
</feature>
<dbReference type="EMBL" id="JBDLBR010000002">
    <property type="protein sequence ID" value="MEN7537003.1"/>
    <property type="molecule type" value="Genomic_DNA"/>
</dbReference>
<evidence type="ECO:0000256" key="4">
    <source>
        <dbReference type="ARBA" id="ARBA00022679"/>
    </source>
</evidence>
<dbReference type="Proteomes" id="UP001484535">
    <property type="component" value="Unassembled WGS sequence"/>
</dbReference>
<keyword evidence="7 8" id="KW-0472">Membrane</keyword>
<name>A0ABV0CVW6_9SPHN</name>
<feature type="transmembrane region" description="Helical" evidence="8">
    <location>
        <begin position="121"/>
        <end position="138"/>
    </location>
</feature>
<comment type="caution">
    <text evidence="9">The sequence shown here is derived from an EMBL/GenBank/DDBJ whole genome shotgun (WGS) entry which is preliminary data.</text>
</comment>
<evidence type="ECO:0000256" key="8">
    <source>
        <dbReference type="SAM" id="Phobius"/>
    </source>
</evidence>
<evidence type="ECO:0000313" key="10">
    <source>
        <dbReference type="Proteomes" id="UP001484535"/>
    </source>
</evidence>